<sequence length="133" mass="13853">MTEVELPALAVIAGDCMTELEASKWKCGRGNLAAVLLGLVVDGLGTFLAKADWTHGWIGVGDTVRLEWAGGPTVAAVIDYLMPAVFEGELCGIPGLRRGRVEESSATLIWLAASPTRLHLTWLPAPGSAAAAG</sequence>
<proteinExistence type="predicted"/>
<evidence type="ECO:0000313" key="1">
    <source>
        <dbReference type="EMBL" id="CUU60820.1"/>
    </source>
</evidence>
<dbReference type="EMBL" id="FAOZ01000048">
    <property type="protein sequence ID" value="CUU60820.1"/>
    <property type="molecule type" value="Genomic_DNA"/>
</dbReference>
<dbReference type="AlphaFoldDB" id="A0A0S4QZX8"/>
<evidence type="ECO:0000313" key="2">
    <source>
        <dbReference type="Proteomes" id="UP000198802"/>
    </source>
</evidence>
<dbReference type="Proteomes" id="UP000198802">
    <property type="component" value="Unassembled WGS sequence"/>
</dbReference>
<protein>
    <submittedName>
        <fullName evidence="1">Uncharacterized protein</fullName>
    </submittedName>
</protein>
<dbReference type="RefSeq" id="WP_091286346.1">
    <property type="nucleotide sequence ID" value="NZ_FAOZ01000048.1"/>
</dbReference>
<reference evidence="2" key="1">
    <citation type="submission" date="2015-11" db="EMBL/GenBank/DDBJ databases">
        <authorList>
            <person name="Varghese N."/>
        </authorList>
    </citation>
    <scope>NUCLEOTIDE SEQUENCE [LARGE SCALE GENOMIC DNA]</scope>
    <source>
        <strain evidence="2">DSM 45899</strain>
    </source>
</reference>
<accession>A0A0S4QZX8</accession>
<organism evidence="1 2">
    <name type="scientific">Parafrankia irregularis</name>
    <dbReference type="NCBI Taxonomy" id="795642"/>
    <lineage>
        <taxon>Bacteria</taxon>
        <taxon>Bacillati</taxon>
        <taxon>Actinomycetota</taxon>
        <taxon>Actinomycetes</taxon>
        <taxon>Frankiales</taxon>
        <taxon>Frankiaceae</taxon>
        <taxon>Parafrankia</taxon>
    </lineage>
</organism>
<gene>
    <name evidence="1" type="ORF">Ga0074812_14820</name>
</gene>
<keyword evidence="2" id="KW-1185">Reference proteome</keyword>
<name>A0A0S4QZX8_9ACTN</name>